<dbReference type="CDD" id="cd12797">
    <property type="entry name" value="M23_peptidase"/>
    <property type="match status" value="1"/>
</dbReference>
<dbReference type="InterPro" id="IPR016047">
    <property type="entry name" value="M23ase_b-sheet_dom"/>
</dbReference>
<protein>
    <submittedName>
        <fullName evidence="3">Peptidoglycan DD-metalloendopeptidase family protein</fullName>
    </submittedName>
</protein>
<sequence>MTRTRRLSALVVAILVAAIFGGYAVGASALSPQGLPQASSDDYQDDIDATERERRAAERRAEQLEHELENTDARIVEADEELRALEGELPALEEQLEDAERRVEAAIIEQGIVQDKLDSAEAQDRAISEQIAEDEERTASLEALVAAIARETYKGNDNSAGLAIVFGSSDTQDFVDEYTAQQSATRVQSNALGELEEIAAVNRNRGARQDAVREYIGELKAEIDALVIQLDEAREVAQEARDEVQALLDEQEELRAYLESQRAAFVAQQEENEALQQQLRNEVLTLYSKKREAEEQEAERARKRAEANNSKPSSGLTKGSLAFPTKVPYKTSSFGMRQHPIYNYMRLHAGTDLRAYCGTPIYASAAGTVEWATYKPGYGNQVLIDHGIIGGKSVITNYNHFSRFAVGGGQRVARGDLIGYSGSTGSSTACHLHFEVYVSGSVVNPETLLPNFP</sequence>
<dbReference type="PANTHER" id="PTHR21666:SF270">
    <property type="entry name" value="MUREIN HYDROLASE ACTIVATOR ENVC"/>
    <property type="match status" value="1"/>
</dbReference>
<dbReference type="InterPro" id="IPR011055">
    <property type="entry name" value="Dup_hybrid_motif"/>
</dbReference>
<dbReference type="RefSeq" id="WP_301141120.1">
    <property type="nucleotide sequence ID" value="NZ_JAUHQA010000001.1"/>
</dbReference>
<evidence type="ECO:0000256" key="1">
    <source>
        <dbReference type="SAM" id="MobiDB-lite"/>
    </source>
</evidence>
<feature type="compositionally biased region" description="Polar residues" evidence="1">
    <location>
        <begin position="308"/>
        <end position="317"/>
    </location>
</feature>
<evidence type="ECO:0000259" key="2">
    <source>
        <dbReference type="Pfam" id="PF01551"/>
    </source>
</evidence>
<dbReference type="Gene3D" id="2.70.70.10">
    <property type="entry name" value="Glucose Permease (Domain IIA)"/>
    <property type="match status" value="1"/>
</dbReference>
<dbReference type="Proteomes" id="UP001172708">
    <property type="component" value="Unassembled WGS sequence"/>
</dbReference>
<name>A0ABT8GF35_9MICO</name>
<evidence type="ECO:0000313" key="4">
    <source>
        <dbReference type="Proteomes" id="UP001172708"/>
    </source>
</evidence>
<feature type="domain" description="M23ase beta-sheet core" evidence="2">
    <location>
        <begin position="347"/>
        <end position="445"/>
    </location>
</feature>
<dbReference type="PANTHER" id="PTHR21666">
    <property type="entry name" value="PEPTIDASE-RELATED"/>
    <property type="match status" value="1"/>
</dbReference>
<feature type="region of interest" description="Disordered" evidence="1">
    <location>
        <begin position="33"/>
        <end position="56"/>
    </location>
</feature>
<dbReference type="Pfam" id="PF01551">
    <property type="entry name" value="Peptidase_M23"/>
    <property type="match status" value="1"/>
</dbReference>
<dbReference type="SUPFAM" id="SSF51261">
    <property type="entry name" value="Duplicated hybrid motif"/>
    <property type="match status" value="1"/>
</dbReference>
<keyword evidence="4" id="KW-1185">Reference proteome</keyword>
<dbReference type="EMBL" id="JAUHQA010000001">
    <property type="protein sequence ID" value="MDN4479884.1"/>
    <property type="molecule type" value="Genomic_DNA"/>
</dbReference>
<accession>A0ABT8GF35</accession>
<dbReference type="Gene3D" id="6.10.140.910">
    <property type="match status" value="1"/>
</dbReference>
<feature type="compositionally biased region" description="Basic and acidic residues" evidence="1">
    <location>
        <begin position="294"/>
        <end position="306"/>
    </location>
</feature>
<organism evidence="3 4">
    <name type="scientific">Demequina muriae</name>
    <dbReference type="NCBI Taxonomy" id="3051664"/>
    <lineage>
        <taxon>Bacteria</taxon>
        <taxon>Bacillati</taxon>
        <taxon>Actinomycetota</taxon>
        <taxon>Actinomycetes</taxon>
        <taxon>Micrococcales</taxon>
        <taxon>Demequinaceae</taxon>
        <taxon>Demequina</taxon>
    </lineage>
</organism>
<dbReference type="SUPFAM" id="SSF57997">
    <property type="entry name" value="Tropomyosin"/>
    <property type="match status" value="1"/>
</dbReference>
<comment type="caution">
    <text evidence="3">The sequence shown here is derived from an EMBL/GenBank/DDBJ whole genome shotgun (WGS) entry which is preliminary data.</text>
</comment>
<feature type="region of interest" description="Disordered" evidence="1">
    <location>
        <begin position="294"/>
        <end position="322"/>
    </location>
</feature>
<dbReference type="InterPro" id="IPR050570">
    <property type="entry name" value="Cell_wall_metabolism_enzyme"/>
</dbReference>
<proteinExistence type="predicted"/>
<gene>
    <name evidence="3" type="ORF">QQX02_02975</name>
</gene>
<reference evidence="3" key="1">
    <citation type="submission" date="2023-06" db="EMBL/GenBank/DDBJ databases">
        <title>Egi l300058.</title>
        <authorList>
            <person name="Gao L."/>
            <person name="Fang B.-Z."/>
            <person name="Li W.-J."/>
        </authorList>
    </citation>
    <scope>NUCLEOTIDE SEQUENCE</scope>
    <source>
        <strain evidence="3">EGI L300058</strain>
    </source>
</reference>
<evidence type="ECO:0000313" key="3">
    <source>
        <dbReference type="EMBL" id="MDN4479884.1"/>
    </source>
</evidence>